<reference evidence="1 2" key="1">
    <citation type="submission" date="2016-12" db="EMBL/GenBank/DDBJ databases">
        <title>Complete genome sequence of Clostridium kluyveri JZZ isolated from the pit mud of a Chinese flavor liquor-making factory.</title>
        <authorList>
            <person name="Wang Y."/>
        </authorList>
    </citation>
    <scope>NUCLEOTIDE SEQUENCE [LARGE SCALE GENOMIC DNA]</scope>
    <source>
        <strain evidence="1 2">JZZ</strain>
    </source>
</reference>
<sequence>MSAALANNVVALPKLNPVPNGLNAFTQITKITNDNLVKGVVSPVAGIKKMMGYSPNNASTQVVGSLLPIHKAIYEIESGKFIGTPTWTIMSQAMGIHLCVP</sequence>
<accession>A0A1L5F2V5</accession>
<proteinExistence type="predicted"/>
<name>A0A1L5F2V5_CLOKL</name>
<gene>
    <name evidence="1" type="ORF">BS101_00325</name>
</gene>
<dbReference type="RefSeq" id="WP_073537037.1">
    <property type="nucleotide sequence ID" value="NZ_CP018335.1"/>
</dbReference>
<evidence type="ECO:0000313" key="1">
    <source>
        <dbReference type="EMBL" id="APM37317.1"/>
    </source>
</evidence>
<dbReference type="Proteomes" id="UP000184604">
    <property type="component" value="Chromosome"/>
</dbReference>
<dbReference type="AlphaFoldDB" id="A0A1L5F2V5"/>
<protein>
    <submittedName>
        <fullName evidence="1">Uncharacterized protein</fullName>
    </submittedName>
</protein>
<organism evidence="1 2">
    <name type="scientific">Clostridium kluyveri</name>
    <dbReference type="NCBI Taxonomy" id="1534"/>
    <lineage>
        <taxon>Bacteria</taxon>
        <taxon>Bacillati</taxon>
        <taxon>Bacillota</taxon>
        <taxon>Clostridia</taxon>
        <taxon>Eubacteriales</taxon>
        <taxon>Clostridiaceae</taxon>
        <taxon>Clostridium</taxon>
    </lineage>
</organism>
<dbReference type="EMBL" id="CP018335">
    <property type="protein sequence ID" value="APM37317.1"/>
    <property type="molecule type" value="Genomic_DNA"/>
</dbReference>
<evidence type="ECO:0000313" key="2">
    <source>
        <dbReference type="Proteomes" id="UP000184604"/>
    </source>
</evidence>